<dbReference type="OrthoDB" id="2021159at2759"/>
<dbReference type="GO" id="GO:0016616">
    <property type="term" value="F:oxidoreductase activity, acting on the CH-OH group of donors, NAD or NADP as acceptor"/>
    <property type="evidence" value="ECO:0007669"/>
    <property type="project" value="InterPro"/>
</dbReference>
<dbReference type="STRING" id="1448308.A0A2T2N672"/>
<accession>A0A2T2N672</accession>
<feature type="domain" description="3-hydroxyacyl-CoA dehydrogenase NAD binding" evidence="3">
    <location>
        <begin position="13"/>
        <end position="192"/>
    </location>
</feature>
<dbReference type="Gene3D" id="1.10.1040.10">
    <property type="entry name" value="N-(1-d-carboxylethyl)-l-norvaline Dehydrogenase, domain 2"/>
    <property type="match status" value="1"/>
</dbReference>
<name>A0A2T2N672_CORCC</name>
<dbReference type="SUPFAM" id="SSF48179">
    <property type="entry name" value="6-phosphogluconate dehydrogenase C-terminal domain-like"/>
    <property type="match status" value="1"/>
</dbReference>
<keyword evidence="1" id="KW-0560">Oxidoreductase</keyword>
<evidence type="ECO:0000313" key="4">
    <source>
        <dbReference type="EMBL" id="PSN60746.1"/>
    </source>
</evidence>
<dbReference type="Pfam" id="PF00725">
    <property type="entry name" value="3HCDH"/>
    <property type="match status" value="1"/>
</dbReference>
<dbReference type="SUPFAM" id="SSF51735">
    <property type="entry name" value="NAD(P)-binding Rossmann-fold domains"/>
    <property type="match status" value="1"/>
</dbReference>
<dbReference type="InterPro" id="IPR036291">
    <property type="entry name" value="NAD(P)-bd_dom_sf"/>
</dbReference>
<dbReference type="SUPFAM" id="SSF63829">
    <property type="entry name" value="Calcium-dependent phosphotriesterase"/>
    <property type="match status" value="1"/>
</dbReference>
<dbReference type="GO" id="GO:0006631">
    <property type="term" value="P:fatty acid metabolic process"/>
    <property type="evidence" value="ECO:0007669"/>
    <property type="project" value="InterPro"/>
</dbReference>
<gene>
    <name evidence="4" type="ORF">BS50DRAFT_197394</name>
</gene>
<dbReference type="InterPro" id="IPR013328">
    <property type="entry name" value="6PGD_dom2"/>
</dbReference>
<dbReference type="InterPro" id="IPR008927">
    <property type="entry name" value="6-PGluconate_DH-like_C_sf"/>
</dbReference>
<dbReference type="Gene3D" id="3.40.50.720">
    <property type="entry name" value="NAD(P)-binding Rossmann-like Domain"/>
    <property type="match status" value="1"/>
</dbReference>
<evidence type="ECO:0000313" key="5">
    <source>
        <dbReference type="Proteomes" id="UP000240883"/>
    </source>
</evidence>
<dbReference type="Gene3D" id="2.120.10.30">
    <property type="entry name" value="TolB, C-terminal domain"/>
    <property type="match status" value="2"/>
</dbReference>
<dbReference type="AlphaFoldDB" id="A0A2T2N672"/>
<dbReference type="Pfam" id="PF02737">
    <property type="entry name" value="3HCDH_N"/>
    <property type="match status" value="1"/>
</dbReference>
<sequence>MPHVSNDHPPIKHVAIIGCGSIGASWAALFLAQGLTVTAFDINPASKTFLHNLVSAALPTLKSLGLLKNPSAAPENITFTTNLEDAVRHADFIQENGPEKLEFKQELFTDLSRIVRDDVIIATSSSGLTCSSIQAGVPEDAYPERFVVGHPFNPPHLIPLVEVVGGDRTSTKIIDRTMDFYTAMGKKAVHVKKEAKGHIANRLQAALLREALYLVQEDICNVRDIDEAMAYGPGLRWGVMGPNTLMHLAGGEGGAEHLANHLLGPLMTWFAPQDPVLDDNLKKKWVDETLDAVGGRRYQDLSKQRDEELVQLLNVRKEWDDWAENRLSEGSSQGSLAPRKNLYILDTDLIKLPGKCNGRIVTCGIDGSDLHTVIENIPTMPDGITIDHSAGKMYWTNMGTSFNTNDGSIESANLDGSDRQTVIPTGAPGVQTPKQISLAEKSRKLYWCDREGMKVCRSNLDGSEKEILIDTSSTDTDKPSVFRWCVGITVDEARGWFYWTQKGPSKGKQGRIFRARIDNPAERELLFENLPEPIDLELDEETATLYWTDRGDPPTGNSLNRAVVDGVAGKREREVLARRLHETIGLALDRQRKVCFVTDLSGGVYEVDVETKEKKVLFAELGDLTGIALA</sequence>
<keyword evidence="5" id="KW-1185">Reference proteome</keyword>
<dbReference type="GO" id="GO:0070403">
    <property type="term" value="F:NAD+ binding"/>
    <property type="evidence" value="ECO:0007669"/>
    <property type="project" value="InterPro"/>
</dbReference>
<organism evidence="4 5">
    <name type="scientific">Corynespora cassiicola Philippines</name>
    <dbReference type="NCBI Taxonomy" id="1448308"/>
    <lineage>
        <taxon>Eukaryota</taxon>
        <taxon>Fungi</taxon>
        <taxon>Dikarya</taxon>
        <taxon>Ascomycota</taxon>
        <taxon>Pezizomycotina</taxon>
        <taxon>Dothideomycetes</taxon>
        <taxon>Pleosporomycetidae</taxon>
        <taxon>Pleosporales</taxon>
        <taxon>Corynesporascaceae</taxon>
        <taxon>Corynespora</taxon>
    </lineage>
</organism>
<dbReference type="InterPro" id="IPR000033">
    <property type="entry name" value="LDLR_classB_rpt"/>
</dbReference>
<dbReference type="InterPro" id="IPR011042">
    <property type="entry name" value="6-blade_b-propeller_TolB-like"/>
</dbReference>
<dbReference type="Proteomes" id="UP000240883">
    <property type="component" value="Unassembled WGS sequence"/>
</dbReference>
<protein>
    <recommendedName>
        <fullName evidence="6">3-hydroxyacyl-CoA dehydrogenase</fullName>
    </recommendedName>
</protein>
<proteinExistence type="predicted"/>
<evidence type="ECO:0008006" key="6">
    <source>
        <dbReference type="Google" id="ProtNLM"/>
    </source>
</evidence>
<evidence type="ECO:0000259" key="2">
    <source>
        <dbReference type="Pfam" id="PF00725"/>
    </source>
</evidence>
<dbReference type="InterPro" id="IPR006176">
    <property type="entry name" value="3-OHacyl-CoA_DH_NAD-bd"/>
</dbReference>
<dbReference type="InterPro" id="IPR006108">
    <property type="entry name" value="3HC_DH_C"/>
</dbReference>
<reference evidence="4 5" key="1">
    <citation type="journal article" date="2018" name="Front. Microbiol.">
        <title>Genome-Wide Analysis of Corynespora cassiicola Leaf Fall Disease Putative Effectors.</title>
        <authorList>
            <person name="Lopez D."/>
            <person name="Ribeiro S."/>
            <person name="Label P."/>
            <person name="Fumanal B."/>
            <person name="Venisse J.S."/>
            <person name="Kohler A."/>
            <person name="de Oliveira R.R."/>
            <person name="Labutti K."/>
            <person name="Lipzen A."/>
            <person name="Lail K."/>
            <person name="Bauer D."/>
            <person name="Ohm R.A."/>
            <person name="Barry K.W."/>
            <person name="Spatafora J."/>
            <person name="Grigoriev I.V."/>
            <person name="Martin F.M."/>
            <person name="Pujade-Renaud V."/>
        </authorList>
    </citation>
    <scope>NUCLEOTIDE SEQUENCE [LARGE SCALE GENOMIC DNA]</scope>
    <source>
        <strain evidence="4 5">Philippines</strain>
    </source>
</reference>
<dbReference type="SMART" id="SM00135">
    <property type="entry name" value="LY"/>
    <property type="match status" value="4"/>
</dbReference>
<dbReference type="PANTHER" id="PTHR48075:SF5">
    <property type="entry name" value="3-HYDROXYBUTYRYL-COA DEHYDROGENASE"/>
    <property type="match status" value="1"/>
</dbReference>
<dbReference type="EMBL" id="KZ678147">
    <property type="protein sequence ID" value="PSN60746.1"/>
    <property type="molecule type" value="Genomic_DNA"/>
</dbReference>
<evidence type="ECO:0000256" key="1">
    <source>
        <dbReference type="ARBA" id="ARBA00023002"/>
    </source>
</evidence>
<feature type="domain" description="3-hydroxyacyl-CoA dehydrogenase C-terminal" evidence="2">
    <location>
        <begin position="197"/>
        <end position="262"/>
    </location>
</feature>
<dbReference type="PANTHER" id="PTHR48075">
    <property type="entry name" value="3-HYDROXYACYL-COA DEHYDROGENASE FAMILY PROTEIN"/>
    <property type="match status" value="1"/>
</dbReference>
<evidence type="ECO:0000259" key="3">
    <source>
        <dbReference type="Pfam" id="PF02737"/>
    </source>
</evidence>